<dbReference type="SMART" id="SM00448">
    <property type="entry name" value="REC"/>
    <property type="match status" value="1"/>
</dbReference>
<comment type="caution">
    <text evidence="10">The sequence shown here is derived from an EMBL/GenBank/DDBJ whole genome shotgun (WGS) entry which is preliminary data.</text>
</comment>
<dbReference type="Gene3D" id="6.10.250.690">
    <property type="match status" value="1"/>
</dbReference>
<dbReference type="Pfam" id="PF00072">
    <property type="entry name" value="Response_reg"/>
    <property type="match status" value="1"/>
</dbReference>
<dbReference type="SMART" id="SM00862">
    <property type="entry name" value="Trans_reg_C"/>
    <property type="match status" value="1"/>
</dbReference>
<evidence type="ECO:0000259" key="9">
    <source>
        <dbReference type="PROSITE" id="PS51755"/>
    </source>
</evidence>
<protein>
    <submittedName>
        <fullName evidence="10">Response regulator</fullName>
    </submittedName>
</protein>
<dbReference type="Gene3D" id="3.40.50.2300">
    <property type="match status" value="1"/>
</dbReference>
<evidence type="ECO:0000259" key="8">
    <source>
        <dbReference type="PROSITE" id="PS50110"/>
    </source>
</evidence>
<feature type="domain" description="Response regulatory" evidence="8">
    <location>
        <begin position="6"/>
        <end position="119"/>
    </location>
</feature>
<evidence type="ECO:0000256" key="2">
    <source>
        <dbReference type="ARBA" id="ARBA00023012"/>
    </source>
</evidence>
<dbReference type="PROSITE" id="PS50110">
    <property type="entry name" value="RESPONSE_REGULATORY"/>
    <property type="match status" value="1"/>
</dbReference>
<evidence type="ECO:0000256" key="1">
    <source>
        <dbReference type="ARBA" id="ARBA00022553"/>
    </source>
</evidence>
<reference evidence="10 11" key="1">
    <citation type="submission" date="2021-08" db="EMBL/GenBank/DDBJ databases">
        <authorList>
            <person name="Tuo L."/>
        </authorList>
    </citation>
    <scope>NUCLEOTIDE SEQUENCE [LARGE SCALE GENOMIC DNA]</scope>
    <source>
        <strain evidence="10 11">JCM 31229</strain>
    </source>
</reference>
<feature type="domain" description="OmpR/PhoB-type" evidence="9">
    <location>
        <begin position="134"/>
        <end position="234"/>
    </location>
</feature>
<dbReference type="PANTHER" id="PTHR48111:SF4">
    <property type="entry name" value="DNA-BINDING DUAL TRANSCRIPTIONAL REGULATOR OMPR"/>
    <property type="match status" value="1"/>
</dbReference>
<accession>A0ABS7PJQ9</accession>
<evidence type="ECO:0000256" key="6">
    <source>
        <dbReference type="PROSITE-ProRule" id="PRU00169"/>
    </source>
</evidence>
<dbReference type="InterPro" id="IPR016032">
    <property type="entry name" value="Sig_transdc_resp-reg_C-effctor"/>
</dbReference>
<dbReference type="RefSeq" id="WP_222988638.1">
    <property type="nucleotide sequence ID" value="NZ_JAINVV010000003.1"/>
</dbReference>
<dbReference type="SUPFAM" id="SSF52172">
    <property type="entry name" value="CheY-like"/>
    <property type="match status" value="1"/>
</dbReference>
<feature type="DNA-binding region" description="OmpR/PhoB-type" evidence="7">
    <location>
        <begin position="134"/>
        <end position="234"/>
    </location>
</feature>
<organism evidence="10 11">
    <name type="scientific">Sphingomonas colocasiae</name>
    <dbReference type="NCBI Taxonomy" id="1848973"/>
    <lineage>
        <taxon>Bacteria</taxon>
        <taxon>Pseudomonadati</taxon>
        <taxon>Pseudomonadota</taxon>
        <taxon>Alphaproteobacteria</taxon>
        <taxon>Sphingomonadales</taxon>
        <taxon>Sphingomonadaceae</taxon>
        <taxon>Sphingomonas</taxon>
    </lineage>
</organism>
<feature type="modified residue" description="4-aspartylphosphate" evidence="6">
    <location>
        <position position="55"/>
    </location>
</feature>
<dbReference type="CDD" id="cd00383">
    <property type="entry name" value="trans_reg_C"/>
    <property type="match status" value="1"/>
</dbReference>
<keyword evidence="3" id="KW-0805">Transcription regulation</keyword>
<dbReference type="PROSITE" id="PS51755">
    <property type="entry name" value="OMPR_PHOB"/>
    <property type="match status" value="1"/>
</dbReference>
<evidence type="ECO:0000256" key="7">
    <source>
        <dbReference type="PROSITE-ProRule" id="PRU01091"/>
    </source>
</evidence>
<sequence length="241" mass="26673">MSPRPHILVVDDDLHIRTMLGRFLTDHGLSVAEARDGREMQARMRATRPDLIVLDVMLPGDDGFTLCGRLRAEGSLPVILLTARGGDTDRVVGLELGADDYVAKPFNPRELLARIRAVLRRTGQQGGDRATRSPGIYRFAGWILDTGRRTLLSPEGALTELTSGEFDLLAALVQHPQSVMSRDQLLDLVHGRTSINIDRSIDVQMSRLRRKIEANPNAPLLIKTVRNGGYFLSVPVTEDHP</sequence>
<dbReference type="PANTHER" id="PTHR48111">
    <property type="entry name" value="REGULATOR OF RPOS"/>
    <property type="match status" value="1"/>
</dbReference>
<dbReference type="InterPro" id="IPR039420">
    <property type="entry name" value="WalR-like"/>
</dbReference>
<dbReference type="EMBL" id="JAINVV010000003">
    <property type="protein sequence ID" value="MBY8821525.1"/>
    <property type="molecule type" value="Genomic_DNA"/>
</dbReference>
<dbReference type="Gene3D" id="1.10.10.10">
    <property type="entry name" value="Winged helix-like DNA-binding domain superfamily/Winged helix DNA-binding domain"/>
    <property type="match status" value="1"/>
</dbReference>
<dbReference type="InterPro" id="IPR036388">
    <property type="entry name" value="WH-like_DNA-bd_sf"/>
</dbReference>
<dbReference type="InterPro" id="IPR001867">
    <property type="entry name" value="OmpR/PhoB-type_DNA-bd"/>
</dbReference>
<keyword evidence="5" id="KW-0804">Transcription</keyword>
<proteinExistence type="predicted"/>
<evidence type="ECO:0000256" key="5">
    <source>
        <dbReference type="ARBA" id="ARBA00023163"/>
    </source>
</evidence>
<evidence type="ECO:0000313" key="10">
    <source>
        <dbReference type="EMBL" id="MBY8821525.1"/>
    </source>
</evidence>
<keyword evidence="1 6" id="KW-0597">Phosphoprotein</keyword>
<keyword evidence="2" id="KW-0902">Two-component regulatory system</keyword>
<keyword evidence="4 7" id="KW-0238">DNA-binding</keyword>
<dbReference type="InterPro" id="IPR011006">
    <property type="entry name" value="CheY-like_superfamily"/>
</dbReference>
<dbReference type="Pfam" id="PF00486">
    <property type="entry name" value="Trans_reg_C"/>
    <property type="match status" value="1"/>
</dbReference>
<evidence type="ECO:0000313" key="11">
    <source>
        <dbReference type="Proteomes" id="UP000706039"/>
    </source>
</evidence>
<dbReference type="Proteomes" id="UP000706039">
    <property type="component" value="Unassembled WGS sequence"/>
</dbReference>
<name>A0ABS7PJQ9_9SPHN</name>
<evidence type="ECO:0000256" key="4">
    <source>
        <dbReference type="ARBA" id="ARBA00023125"/>
    </source>
</evidence>
<keyword evidence="11" id="KW-1185">Reference proteome</keyword>
<dbReference type="SUPFAM" id="SSF46894">
    <property type="entry name" value="C-terminal effector domain of the bipartite response regulators"/>
    <property type="match status" value="1"/>
</dbReference>
<evidence type="ECO:0000256" key="3">
    <source>
        <dbReference type="ARBA" id="ARBA00023015"/>
    </source>
</evidence>
<dbReference type="InterPro" id="IPR001789">
    <property type="entry name" value="Sig_transdc_resp-reg_receiver"/>
</dbReference>
<gene>
    <name evidence="10" type="ORF">K7G82_04430</name>
</gene>